<keyword evidence="3" id="KW-1185">Reference proteome</keyword>
<dbReference type="EMBL" id="JAHRIO010011813">
    <property type="protein sequence ID" value="MEQ2162455.1"/>
    <property type="molecule type" value="Genomic_DNA"/>
</dbReference>
<evidence type="ECO:0000256" key="1">
    <source>
        <dbReference type="SAM" id="MobiDB-lite"/>
    </source>
</evidence>
<feature type="compositionally biased region" description="Polar residues" evidence="1">
    <location>
        <begin position="347"/>
        <end position="374"/>
    </location>
</feature>
<dbReference type="Proteomes" id="UP001476798">
    <property type="component" value="Unassembled WGS sequence"/>
</dbReference>
<name>A0ABV0MTJ0_9TELE</name>
<accession>A0ABV0MTJ0</accession>
<feature type="compositionally biased region" description="Basic and acidic residues" evidence="1">
    <location>
        <begin position="306"/>
        <end position="329"/>
    </location>
</feature>
<evidence type="ECO:0000313" key="3">
    <source>
        <dbReference type="Proteomes" id="UP001476798"/>
    </source>
</evidence>
<feature type="region of interest" description="Disordered" evidence="1">
    <location>
        <begin position="305"/>
        <end position="378"/>
    </location>
</feature>
<gene>
    <name evidence="2" type="ORF">GOODEAATRI_019935</name>
</gene>
<dbReference type="PANTHER" id="PTHR13139:SF6">
    <property type="entry name" value="ROQUIN-1"/>
    <property type="match status" value="1"/>
</dbReference>
<sequence>MFARYRKMNKRLATRPGVGVVFTDDGLTPDVAMTPKLSPVTNGSGAPNLPQLVARGTDTVPYELLSKPVKMDGGSPRCQQITSRGLSTCPGLPEVHQSILNRNPVMYMTFVPRLPLSYPYQQPTQYVSREYIRNPPPPSESGTPYHDPYTGYSAPERPYPSQHSGPPFHYTHPSHYERGHHGAYGAPPPPPQPYPSQRDSLVKMSPAPLDVPPPSAGQTNSLYYQESSARDRYAPDGYYQTGSQPPPMRTYVRVCQFSKTILKGREPDYAGQYSPWSCETIGSYISTKDAKPKNVMVPGAMEMMNMEDKGPREPSLEAPRRGTEVKDDDPIIPFGPQPTVSRFGAISRTSKTGYQTTGPVQAMASTSQNPNSKHMTMPDYSYGSHGGWGGASYPSHQIAPSSQGHFIERPSRARQQWYHSNLSPSGQQGVQVCQPSRMSS</sequence>
<evidence type="ECO:0000313" key="2">
    <source>
        <dbReference type="EMBL" id="MEQ2162455.1"/>
    </source>
</evidence>
<feature type="region of interest" description="Disordered" evidence="1">
    <location>
        <begin position="130"/>
        <end position="220"/>
    </location>
</feature>
<comment type="caution">
    <text evidence="2">The sequence shown here is derived from an EMBL/GenBank/DDBJ whole genome shotgun (WGS) entry which is preliminary data.</text>
</comment>
<dbReference type="InterPro" id="IPR052249">
    <property type="entry name" value="Roquin_domain"/>
</dbReference>
<organism evidence="2 3">
    <name type="scientific">Goodea atripinnis</name>
    <dbReference type="NCBI Taxonomy" id="208336"/>
    <lineage>
        <taxon>Eukaryota</taxon>
        <taxon>Metazoa</taxon>
        <taxon>Chordata</taxon>
        <taxon>Craniata</taxon>
        <taxon>Vertebrata</taxon>
        <taxon>Euteleostomi</taxon>
        <taxon>Actinopterygii</taxon>
        <taxon>Neopterygii</taxon>
        <taxon>Teleostei</taxon>
        <taxon>Neoteleostei</taxon>
        <taxon>Acanthomorphata</taxon>
        <taxon>Ovalentaria</taxon>
        <taxon>Atherinomorphae</taxon>
        <taxon>Cyprinodontiformes</taxon>
        <taxon>Goodeidae</taxon>
        <taxon>Goodea</taxon>
    </lineage>
</organism>
<feature type="compositionally biased region" description="Polar residues" evidence="1">
    <location>
        <begin position="413"/>
        <end position="440"/>
    </location>
</feature>
<feature type="compositionally biased region" description="Polar residues" evidence="1">
    <location>
        <begin position="394"/>
        <end position="404"/>
    </location>
</feature>
<protein>
    <submittedName>
        <fullName evidence="2">Uncharacterized protein</fullName>
    </submittedName>
</protein>
<reference evidence="2 3" key="1">
    <citation type="submission" date="2021-06" db="EMBL/GenBank/DDBJ databases">
        <authorList>
            <person name="Palmer J.M."/>
        </authorList>
    </citation>
    <scope>NUCLEOTIDE SEQUENCE [LARGE SCALE GENOMIC DNA]</scope>
    <source>
        <strain evidence="2 3">GA_2019</strain>
        <tissue evidence="2">Muscle</tissue>
    </source>
</reference>
<dbReference type="PANTHER" id="PTHR13139">
    <property type="entry name" value="RING FINGER AND CCCH-TYPE ZINC FINGER DOMAIN-CONTAINING PROTEIN"/>
    <property type="match status" value="1"/>
</dbReference>
<proteinExistence type="predicted"/>
<feature type="region of interest" description="Disordered" evidence="1">
    <location>
        <begin position="393"/>
        <end position="440"/>
    </location>
</feature>